<feature type="transmembrane region" description="Helical" evidence="1">
    <location>
        <begin position="82"/>
        <end position="100"/>
    </location>
</feature>
<organism evidence="2 3">
    <name type="scientific">Kutzneria kofuensis</name>
    <dbReference type="NCBI Taxonomy" id="103725"/>
    <lineage>
        <taxon>Bacteria</taxon>
        <taxon>Bacillati</taxon>
        <taxon>Actinomycetota</taxon>
        <taxon>Actinomycetes</taxon>
        <taxon>Pseudonocardiales</taxon>
        <taxon>Pseudonocardiaceae</taxon>
        <taxon>Kutzneria</taxon>
    </lineage>
</organism>
<sequence length="137" mass="14932">MSDPRAMARRELRLLRRDARQPWRRWPRRLGGAIVAATRAVAEFFRELILEIVGEALFTLLAVGLLAVVGALVSWGWARSPAATIVLLAGIIGFLGYGGYELVASVRRRKGRLAATAAGATGFVVLWASYVATYYVG</sequence>
<keyword evidence="1" id="KW-0472">Membrane</keyword>
<keyword evidence="1" id="KW-0812">Transmembrane</keyword>
<accession>A0A7W9KLH2</accession>
<proteinExistence type="predicted"/>
<name>A0A7W9KLH2_9PSEU</name>
<gene>
    <name evidence="2" type="ORF">BJ998_005853</name>
</gene>
<reference evidence="2 3" key="1">
    <citation type="submission" date="2020-08" db="EMBL/GenBank/DDBJ databases">
        <title>Sequencing the genomes of 1000 actinobacteria strains.</title>
        <authorList>
            <person name="Klenk H.-P."/>
        </authorList>
    </citation>
    <scope>NUCLEOTIDE SEQUENCE [LARGE SCALE GENOMIC DNA]</scope>
    <source>
        <strain evidence="2 3">DSM 43851</strain>
    </source>
</reference>
<dbReference type="AlphaFoldDB" id="A0A7W9KLH2"/>
<keyword evidence="3" id="KW-1185">Reference proteome</keyword>
<evidence type="ECO:0000313" key="3">
    <source>
        <dbReference type="Proteomes" id="UP000585638"/>
    </source>
</evidence>
<protein>
    <submittedName>
        <fullName evidence="2">Xanthosine utilization system XapX-like protein</fullName>
    </submittedName>
</protein>
<comment type="caution">
    <text evidence="2">The sequence shown here is derived from an EMBL/GenBank/DDBJ whole genome shotgun (WGS) entry which is preliminary data.</text>
</comment>
<keyword evidence="1" id="KW-1133">Transmembrane helix</keyword>
<dbReference type="RefSeq" id="WP_184866550.1">
    <property type="nucleotide sequence ID" value="NZ_BAAAWY010000019.1"/>
</dbReference>
<dbReference type="Proteomes" id="UP000585638">
    <property type="component" value="Unassembled WGS sequence"/>
</dbReference>
<dbReference type="EMBL" id="JACHIR010000001">
    <property type="protein sequence ID" value="MBB5894657.1"/>
    <property type="molecule type" value="Genomic_DNA"/>
</dbReference>
<feature type="transmembrane region" description="Helical" evidence="1">
    <location>
        <begin position="52"/>
        <end position="75"/>
    </location>
</feature>
<evidence type="ECO:0000313" key="2">
    <source>
        <dbReference type="EMBL" id="MBB5894657.1"/>
    </source>
</evidence>
<evidence type="ECO:0000256" key="1">
    <source>
        <dbReference type="SAM" id="Phobius"/>
    </source>
</evidence>
<feature type="transmembrane region" description="Helical" evidence="1">
    <location>
        <begin position="112"/>
        <end position="136"/>
    </location>
</feature>